<sequence>MASAFHVKEHTFEAQHIREYPRATAHSQEEVLHVAVKQYIPKSNTNPQPGDITVIGAHANGFPKELYEPLWEDIVTELGRKGVKVRGIWIADVAWQGDSGILNEDKLGNDPSWLDHARDLLHMTNVFRADMPRPLVGIGHSFGGNIIVNLSLLHPRLLSHLVLYDTVLSRFVGKGPDYGFMPMKMSSFRRDLWPSRQAAEEAFRKNGLFKTWDPRMLDAWCNWGVRECPTALYPDKKNGEVTLRTSKHQECFTYYRPLLQGVDERGERAWDESKVPDLEKDYTTKYPEFPFYRPEGPSTTDKLPSLRPSVLWVYGEKSEVCAEGMREEKLRLTGIGVGGSGGVKTGMVKDVVIEKFGHLVPMEATTLCARYAAESIVPAVKRWRKEEEDFKRWTRKTAAEKTMLDDDFKRWIGPVKSTKPGPKEKL</sequence>
<dbReference type="InterPro" id="IPR029058">
    <property type="entry name" value="AB_hydrolase_fold"/>
</dbReference>
<name>A0A420YLM8_9PEZI</name>
<evidence type="ECO:0000313" key="3">
    <source>
        <dbReference type="Proteomes" id="UP000275385"/>
    </source>
</evidence>
<dbReference type="InterPro" id="IPR000073">
    <property type="entry name" value="AB_hydrolase_1"/>
</dbReference>
<dbReference type="STRING" id="177199.A0A420YLM8"/>
<dbReference type="Gene3D" id="3.40.50.1820">
    <property type="entry name" value="alpha/beta hydrolase"/>
    <property type="match status" value="1"/>
</dbReference>
<dbReference type="Proteomes" id="UP000275385">
    <property type="component" value="Unassembled WGS sequence"/>
</dbReference>
<keyword evidence="3" id="KW-1185">Reference proteome</keyword>
<proteinExistence type="predicted"/>
<dbReference type="OrthoDB" id="94039at2759"/>
<feature type="domain" description="AB hydrolase-1" evidence="1">
    <location>
        <begin position="58"/>
        <end position="257"/>
    </location>
</feature>
<evidence type="ECO:0000313" key="2">
    <source>
        <dbReference type="EMBL" id="RKU48706.1"/>
    </source>
</evidence>
<gene>
    <name evidence="2" type="ORF">DL546_009593</name>
</gene>
<accession>A0A420YLM8</accession>
<reference evidence="2 3" key="1">
    <citation type="submission" date="2018-08" db="EMBL/GenBank/DDBJ databases">
        <title>Draft genome of the lignicolous fungus Coniochaeta pulveracea.</title>
        <authorList>
            <person name="Borstlap C.J."/>
            <person name="De Witt R.N."/>
            <person name="Botha A."/>
            <person name="Volschenk H."/>
        </authorList>
    </citation>
    <scope>NUCLEOTIDE SEQUENCE [LARGE SCALE GENOMIC DNA]</scope>
    <source>
        <strain evidence="2 3">CAB683</strain>
    </source>
</reference>
<dbReference type="Pfam" id="PF12697">
    <property type="entry name" value="Abhydrolase_6"/>
    <property type="match status" value="1"/>
</dbReference>
<organism evidence="2 3">
    <name type="scientific">Coniochaeta pulveracea</name>
    <dbReference type="NCBI Taxonomy" id="177199"/>
    <lineage>
        <taxon>Eukaryota</taxon>
        <taxon>Fungi</taxon>
        <taxon>Dikarya</taxon>
        <taxon>Ascomycota</taxon>
        <taxon>Pezizomycotina</taxon>
        <taxon>Sordariomycetes</taxon>
        <taxon>Sordariomycetidae</taxon>
        <taxon>Coniochaetales</taxon>
        <taxon>Coniochaetaceae</taxon>
        <taxon>Coniochaeta</taxon>
    </lineage>
</organism>
<dbReference type="AlphaFoldDB" id="A0A420YLM8"/>
<dbReference type="SUPFAM" id="SSF53474">
    <property type="entry name" value="alpha/beta-Hydrolases"/>
    <property type="match status" value="1"/>
</dbReference>
<evidence type="ECO:0000259" key="1">
    <source>
        <dbReference type="Pfam" id="PF12697"/>
    </source>
</evidence>
<protein>
    <recommendedName>
        <fullName evidence="1">AB hydrolase-1 domain-containing protein</fullName>
    </recommendedName>
</protein>
<comment type="caution">
    <text evidence="2">The sequence shown here is derived from an EMBL/GenBank/DDBJ whole genome shotgun (WGS) entry which is preliminary data.</text>
</comment>
<dbReference type="EMBL" id="QVQW01000004">
    <property type="protein sequence ID" value="RKU48706.1"/>
    <property type="molecule type" value="Genomic_DNA"/>
</dbReference>